<dbReference type="OrthoDB" id="4174204at2"/>
<proteinExistence type="predicted"/>
<dbReference type="AlphaFoldDB" id="A0A6N7L4F9"/>
<dbReference type="RefSeq" id="WP_153470564.1">
    <property type="nucleotide sequence ID" value="NZ_WBOF01000005.1"/>
</dbReference>
<protein>
    <submittedName>
        <fullName evidence="2">Uncharacterized protein</fullName>
    </submittedName>
</protein>
<dbReference type="Proteomes" id="UP000450000">
    <property type="component" value="Unassembled WGS sequence"/>
</dbReference>
<keyword evidence="3" id="KW-1185">Reference proteome</keyword>
<sequence>MPAPTKTKDPENGSRRLHPAQRPRDTSNDLFMLKMWVKERSGVKAPLRLCAPADPAGTAGRQLVHLAAYLAERKREAAERRNAAADPTSAGALAFLSSREAWASYPYPPLHDSRVTCQLDVRLGPLDETGWPAVSVVVLESEPGRWGFSRKRKAEGAGAVIRMAREEIEAEHVHLCSRAVGTNDPGVVELRDQVDVLRKQAAELHKLGQQLTDTEGARKARAALHDPVVPEPGTSHFVQLDPLPERMEVFTGTIREIETRTGADGQVVTLFGLAHQQGRFSASGHEIPQVLRCKLTGQAARRASGLPAGRPVVAAGRLVQQIYMPSEQQLPRSLTTFDVQVLGTDLLTQDPAS</sequence>
<gene>
    <name evidence="2" type="ORF">F7Q99_36315</name>
</gene>
<organism evidence="2 3">
    <name type="scientific">Streptomyces kaniharaensis</name>
    <dbReference type="NCBI Taxonomy" id="212423"/>
    <lineage>
        <taxon>Bacteria</taxon>
        <taxon>Bacillati</taxon>
        <taxon>Actinomycetota</taxon>
        <taxon>Actinomycetes</taxon>
        <taxon>Kitasatosporales</taxon>
        <taxon>Streptomycetaceae</taxon>
        <taxon>Streptomyces</taxon>
    </lineage>
</organism>
<dbReference type="Gene3D" id="2.40.50.140">
    <property type="entry name" value="Nucleic acid-binding proteins"/>
    <property type="match status" value="1"/>
</dbReference>
<dbReference type="EMBL" id="WBOF01000005">
    <property type="protein sequence ID" value="MQS17508.1"/>
    <property type="molecule type" value="Genomic_DNA"/>
</dbReference>
<comment type="caution">
    <text evidence="2">The sequence shown here is derived from an EMBL/GenBank/DDBJ whole genome shotgun (WGS) entry which is preliminary data.</text>
</comment>
<evidence type="ECO:0000313" key="2">
    <source>
        <dbReference type="EMBL" id="MQS17508.1"/>
    </source>
</evidence>
<feature type="compositionally biased region" description="Basic and acidic residues" evidence="1">
    <location>
        <begin position="1"/>
        <end position="14"/>
    </location>
</feature>
<accession>A0A6N7L4F9</accession>
<reference evidence="2 3" key="1">
    <citation type="submission" date="2019-09" db="EMBL/GenBank/DDBJ databases">
        <title>Genome Sequences of Streptomyces kaniharaensis ATCC 21070.</title>
        <authorList>
            <person name="Zhu W."/>
            <person name="De Crecy-Lagard V."/>
            <person name="Richards N.G."/>
        </authorList>
    </citation>
    <scope>NUCLEOTIDE SEQUENCE [LARGE SCALE GENOMIC DNA]</scope>
    <source>
        <strain evidence="2 3">SF-557</strain>
    </source>
</reference>
<dbReference type="InterPro" id="IPR012340">
    <property type="entry name" value="NA-bd_OB-fold"/>
</dbReference>
<evidence type="ECO:0000313" key="3">
    <source>
        <dbReference type="Proteomes" id="UP000450000"/>
    </source>
</evidence>
<evidence type="ECO:0000256" key="1">
    <source>
        <dbReference type="SAM" id="MobiDB-lite"/>
    </source>
</evidence>
<feature type="region of interest" description="Disordered" evidence="1">
    <location>
        <begin position="1"/>
        <end position="25"/>
    </location>
</feature>
<name>A0A6N7L4F9_9ACTN</name>